<dbReference type="SUPFAM" id="SSF56601">
    <property type="entry name" value="beta-lactamase/transpeptidase-like"/>
    <property type="match status" value="1"/>
</dbReference>
<proteinExistence type="predicted"/>
<dbReference type="InterPro" id="IPR012338">
    <property type="entry name" value="Beta-lactam/transpept-like"/>
</dbReference>
<feature type="domain" description="Beta-lactamase-related" evidence="1">
    <location>
        <begin position="60"/>
        <end position="383"/>
    </location>
</feature>
<dbReference type="InterPro" id="IPR050491">
    <property type="entry name" value="AmpC-like"/>
</dbReference>
<dbReference type="InterPro" id="IPR001466">
    <property type="entry name" value="Beta-lactam-related"/>
</dbReference>
<gene>
    <name evidence="2" type="ORF">PANT1444_LOCUS10855</name>
</gene>
<reference evidence="2" key="1">
    <citation type="submission" date="2021-01" db="EMBL/GenBank/DDBJ databases">
        <authorList>
            <person name="Corre E."/>
            <person name="Pelletier E."/>
            <person name="Niang G."/>
            <person name="Scheremetjew M."/>
            <person name="Finn R."/>
            <person name="Kale V."/>
            <person name="Holt S."/>
            <person name="Cochrane G."/>
            <person name="Meng A."/>
            <person name="Brown T."/>
            <person name="Cohen L."/>
        </authorList>
    </citation>
    <scope>NUCLEOTIDE SEQUENCE</scope>
    <source>
        <strain evidence="2">CCMP1374</strain>
    </source>
</reference>
<dbReference type="Pfam" id="PF00144">
    <property type="entry name" value="Beta-lactamase"/>
    <property type="match status" value="1"/>
</dbReference>
<organism evidence="2">
    <name type="scientific">Phaeocystis antarctica</name>
    <dbReference type="NCBI Taxonomy" id="33657"/>
    <lineage>
        <taxon>Eukaryota</taxon>
        <taxon>Haptista</taxon>
        <taxon>Haptophyta</taxon>
        <taxon>Prymnesiophyceae</taxon>
        <taxon>Phaeocystales</taxon>
        <taxon>Phaeocystaceae</taxon>
        <taxon>Phaeocystis</taxon>
    </lineage>
</organism>
<protein>
    <recommendedName>
        <fullName evidence="1">Beta-lactamase-related domain-containing protein</fullName>
    </recommendedName>
</protein>
<evidence type="ECO:0000313" key="2">
    <source>
        <dbReference type="EMBL" id="CAD8489735.1"/>
    </source>
</evidence>
<dbReference type="PANTHER" id="PTHR46825:SF7">
    <property type="entry name" value="D-ALANYL-D-ALANINE CARBOXYPEPTIDASE"/>
    <property type="match status" value="1"/>
</dbReference>
<sequence length="462" mass="48765">MLAFVCQSAAASLLDSDGLRTKLQAIADAKAKQYDCAIAIGVQTGTEAIAVASHGSAVTDRFVWGSVTKQFTGVALLQLAEAGTLDLDAPVHPQLDPILTRLGLRSLTTLFGKEAAKITARHLASMQSGVPDFDTAQPFPRPPTDAFRAEVYAKPTHDWGPAGLINQSWVATGSLKFTPGEKTQYSSTNFVLLGLLLAQLTGASTWDAYEQRSLLDPLPAARRALYRQLTFAVHGAPANQTNVHGYDRTSYNGGDPAARPGRDVWKVSGVYGGWTASDVTASVADIARFGYDLYGTRPPQLLSAASRAIMVPPEVPQGSLRFPYGFAAFNLSGMISGRPSDGPYRTAYGHLGATYGYQSILAYYPGADVAISVASNIEQDTQVQPSDTLCSAYNAVLPVLTPAAEEQCAFASTGYFGGCACDGGGTYECSRLLHMCVRSKAGSLSKSDCEASCGGMVEAVAV</sequence>
<name>A0A7S0EMW5_9EUKA</name>
<dbReference type="AlphaFoldDB" id="A0A7S0EMW5"/>
<dbReference type="EMBL" id="HBEP01019349">
    <property type="protein sequence ID" value="CAD8489735.1"/>
    <property type="molecule type" value="Transcribed_RNA"/>
</dbReference>
<accession>A0A7S0EMW5</accession>
<evidence type="ECO:0000259" key="1">
    <source>
        <dbReference type="Pfam" id="PF00144"/>
    </source>
</evidence>
<dbReference type="Gene3D" id="3.40.710.10">
    <property type="entry name" value="DD-peptidase/beta-lactamase superfamily"/>
    <property type="match status" value="1"/>
</dbReference>
<dbReference type="PANTHER" id="PTHR46825">
    <property type="entry name" value="D-ALANYL-D-ALANINE-CARBOXYPEPTIDASE/ENDOPEPTIDASE AMPH"/>
    <property type="match status" value="1"/>
</dbReference>